<dbReference type="PATRIC" id="fig|167539.5.peg.1564"/>
<organism evidence="2 3">
    <name type="scientific">Prochlorococcus marinus (strain SARG / CCMP1375 / SS120)</name>
    <dbReference type="NCBI Taxonomy" id="167539"/>
    <lineage>
        <taxon>Bacteria</taxon>
        <taxon>Bacillati</taxon>
        <taxon>Cyanobacteriota</taxon>
        <taxon>Cyanophyceae</taxon>
        <taxon>Synechococcales</taxon>
        <taxon>Prochlorococcaceae</taxon>
        <taxon>Prochlorococcus</taxon>
    </lineage>
</organism>
<dbReference type="eggNOG" id="ENOG502ZCDZ">
    <property type="taxonomic scope" value="Bacteria"/>
</dbReference>
<accession>Q7VAH4</accession>
<evidence type="ECO:0000313" key="2">
    <source>
        <dbReference type="EMBL" id="AAQ00532.1"/>
    </source>
</evidence>
<dbReference type="InterPro" id="IPR011440">
    <property type="entry name" value="DUF1543"/>
</dbReference>
<dbReference type="HOGENOM" id="CLU_124939_0_0_3"/>
<dbReference type="RefSeq" id="WP_011125639.1">
    <property type="nucleotide sequence ID" value="NC_005042.1"/>
</dbReference>
<feature type="domain" description="DUF1543" evidence="1">
    <location>
        <begin position="93"/>
        <end position="143"/>
    </location>
</feature>
<gene>
    <name evidence="2" type="ordered locus">Pro_1488</name>
</gene>
<dbReference type="Gene3D" id="3.10.20.10">
    <property type="match status" value="2"/>
</dbReference>
<reference evidence="2 3" key="1">
    <citation type="journal article" date="2003" name="Proc. Natl. Acad. Sci. U.S.A.">
        <title>Genome sequence of the cyanobacterium Prochlorococcus marinus SS120, a nearly minimal oxyphototrophic genome.</title>
        <authorList>
            <person name="Dufresne A."/>
            <person name="Salanoubat M."/>
            <person name="Partensky F."/>
            <person name="Artiguenave F."/>
            <person name="Axmann I.M."/>
            <person name="Barbe V."/>
            <person name="Duprat S."/>
            <person name="Galperin M.Y."/>
            <person name="Koonin E.V."/>
            <person name="Le Gall F."/>
            <person name="Makarova K.S."/>
            <person name="Ostrowski M."/>
            <person name="Oztas S."/>
            <person name="Robert C."/>
            <person name="Rogozin I.B."/>
            <person name="Scanlan D.J."/>
            <person name="Tandeau de Marsac N."/>
            <person name="Weissenbach J."/>
            <person name="Wincker P."/>
            <person name="Wolf Y.I."/>
            <person name="Hess W.R."/>
        </authorList>
    </citation>
    <scope>NUCLEOTIDE SEQUENCE [LARGE SCALE GENOMIC DNA]</scope>
    <source>
        <strain evidence="3">SARG / CCMP1375 / SS120</strain>
    </source>
</reference>
<dbReference type="OrthoDB" id="850243at2"/>
<dbReference type="EMBL" id="AE017126">
    <property type="protein sequence ID" value="AAQ00532.1"/>
    <property type="molecule type" value="Genomic_DNA"/>
</dbReference>
<sequence>MNLYLVVLGGKIKGGHIEMHDIRWVIGKNIESTIPKLKSEWIGNSLGLHIDSYKLIQFVDGYRIKLINRDKSKESYANKLWFINLGGYKTDEMLEQHHIEIVVATSAQEAKKKARSRWSQPIKQIHKDDHASIIHFQEYTVFLETDPQSRDDGMTPDWSGYWLIN</sequence>
<evidence type="ECO:0000313" key="3">
    <source>
        <dbReference type="Proteomes" id="UP000001420"/>
    </source>
</evidence>
<dbReference type="Proteomes" id="UP000001420">
    <property type="component" value="Chromosome"/>
</dbReference>
<dbReference type="EnsemblBacteria" id="AAQ00532">
    <property type="protein sequence ID" value="AAQ00532"/>
    <property type="gene ID" value="Pro_1488"/>
</dbReference>
<protein>
    <recommendedName>
        <fullName evidence="1">DUF1543 domain-containing protein</fullName>
    </recommendedName>
</protein>
<evidence type="ECO:0000259" key="1">
    <source>
        <dbReference type="Pfam" id="PF07566"/>
    </source>
</evidence>
<dbReference type="KEGG" id="pma:Pro_1488"/>
<dbReference type="Pfam" id="PF07566">
    <property type="entry name" value="DUF1543"/>
    <property type="match status" value="2"/>
</dbReference>
<name>Q7VAH4_PROMA</name>
<proteinExistence type="predicted"/>
<dbReference type="AlphaFoldDB" id="Q7VAH4"/>
<feature type="domain" description="DUF1543" evidence="1">
    <location>
        <begin position="16"/>
        <end position="66"/>
    </location>
</feature>
<keyword evidence="3" id="KW-1185">Reference proteome</keyword>